<dbReference type="EMBL" id="DS269432">
    <property type="protein sequence ID" value="EFO83823.1"/>
    <property type="molecule type" value="Genomic_DNA"/>
</dbReference>
<dbReference type="Gene3D" id="1.20.58.530">
    <property type="match status" value="1"/>
</dbReference>
<dbReference type="GO" id="GO:0051015">
    <property type="term" value="F:actin filament binding"/>
    <property type="evidence" value="ECO:0007669"/>
    <property type="project" value="TreeGrafter"/>
</dbReference>
<reference evidence="11" key="1">
    <citation type="submission" date="2007-07" db="EMBL/GenBank/DDBJ databases">
        <title>PCAP assembly of the Caenorhabditis remanei genome.</title>
        <authorList>
            <consortium name="The Caenorhabditis remanei Sequencing Consortium"/>
            <person name="Wilson R.K."/>
        </authorList>
    </citation>
    <scope>NUCLEOTIDE SEQUENCE [LARGE SCALE GENOMIC DNA]</scope>
    <source>
        <strain evidence="11">PB4641</strain>
    </source>
</reference>
<dbReference type="CDD" id="cd01377">
    <property type="entry name" value="MYSc_class_II"/>
    <property type="match status" value="1"/>
</dbReference>
<dbReference type="Proteomes" id="UP000008281">
    <property type="component" value="Unassembled WGS sequence"/>
</dbReference>
<evidence type="ECO:0000256" key="8">
    <source>
        <dbReference type="PROSITE-ProRule" id="PRU00782"/>
    </source>
</evidence>
<keyword evidence="7 8" id="KW-0009">Actin-binding</keyword>
<dbReference type="GO" id="GO:0005524">
    <property type="term" value="F:ATP binding"/>
    <property type="evidence" value="ECO:0007669"/>
    <property type="project" value="UniProtKB-UniRule"/>
</dbReference>
<dbReference type="Gene3D" id="1.20.120.720">
    <property type="entry name" value="Myosin VI head, motor domain, U50 subdomain"/>
    <property type="match status" value="1"/>
</dbReference>
<dbReference type="PROSITE" id="PS51456">
    <property type="entry name" value="MYOSIN_MOTOR"/>
    <property type="match status" value="1"/>
</dbReference>
<keyword evidence="4 9" id="KW-0175">Coiled coil</keyword>
<feature type="domain" description="Myosin motor" evidence="10">
    <location>
        <begin position="83"/>
        <end position="759"/>
    </location>
</feature>
<dbReference type="GO" id="GO:0016020">
    <property type="term" value="C:membrane"/>
    <property type="evidence" value="ECO:0007669"/>
    <property type="project" value="TreeGrafter"/>
</dbReference>
<feature type="binding site" evidence="8">
    <location>
        <begin position="174"/>
        <end position="181"/>
    </location>
    <ligand>
        <name>ATP</name>
        <dbReference type="ChEBI" id="CHEBI:30616"/>
    </ligand>
</feature>
<evidence type="ECO:0000256" key="7">
    <source>
        <dbReference type="ARBA" id="ARBA00023203"/>
    </source>
</evidence>
<dbReference type="OMA" id="ADIEYSC"/>
<dbReference type="OrthoDB" id="312459at2759"/>
<organism evidence="12">
    <name type="scientific">Caenorhabditis remanei</name>
    <name type="common">Caenorhabditis vulgaris</name>
    <dbReference type="NCBI Taxonomy" id="31234"/>
    <lineage>
        <taxon>Eukaryota</taxon>
        <taxon>Metazoa</taxon>
        <taxon>Ecdysozoa</taxon>
        <taxon>Nematoda</taxon>
        <taxon>Chromadorea</taxon>
        <taxon>Rhabditida</taxon>
        <taxon>Rhabditina</taxon>
        <taxon>Rhabditomorpha</taxon>
        <taxon>Rhabditoidea</taxon>
        <taxon>Rhabditidae</taxon>
        <taxon>Peloderinae</taxon>
        <taxon>Caenorhabditis</taxon>
    </lineage>
</organism>
<dbReference type="GO" id="GO:0016459">
    <property type="term" value="C:myosin complex"/>
    <property type="evidence" value="ECO:0007669"/>
    <property type="project" value="UniProtKB-KW"/>
</dbReference>
<evidence type="ECO:0000256" key="1">
    <source>
        <dbReference type="ARBA" id="ARBA00008314"/>
    </source>
</evidence>
<dbReference type="InterPro" id="IPR001609">
    <property type="entry name" value="Myosin_head_motor_dom-like"/>
</dbReference>
<evidence type="ECO:0000313" key="11">
    <source>
        <dbReference type="EMBL" id="EFO83823.1"/>
    </source>
</evidence>
<protein>
    <recommendedName>
        <fullName evidence="10">Myosin motor domain-containing protein</fullName>
    </recommendedName>
</protein>
<dbReference type="InParanoid" id="E3NPX4"/>
<dbReference type="HOGENOM" id="CLU_000192_7_2_1"/>
<dbReference type="GO" id="GO:0000146">
    <property type="term" value="F:microfilament motor activity"/>
    <property type="evidence" value="ECO:0007669"/>
    <property type="project" value="TreeGrafter"/>
</dbReference>
<keyword evidence="5 8" id="KW-0518">Myosin</keyword>
<name>E3NPX4_CAERE</name>
<feature type="coiled-coil region" evidence="9">
    <location>
        <begin position="823"/>
        <end position="1040"/>
    </location>
</feature>
<evidence type="ECO:0000256" key="2">
    <source>
        <dbReference type="ARBA" id="ARBA00022741"/>
    </source>
</evidence>
<proteinExistence type="inferred from homology"/>
<dbReference type="GO" id="GO:0005737">
    <property type="term" value="C:cytoplasm"/>
    <property type="evidence" value="ECO:0007669"/>
    <property type="project" value="TreeGrafter"/>
</dbReference>
<evidence type="ECO:0000256" key="4">
    <source>
        <dbReference type="ARBA" id="ARBA00023054"/>
    </source>
</evidence>
<dbReference type="eggNOG" id="KOG0161">
    <property type="taxonomic scope" value="Eukaryota"/>
</dbReference>
<dbReference type="STRING" id="31234.E3NPX4"/>
<sequence length="1136" mass="131110">MDSASGIDLDPNVLRHLQTKKVEERIEDLNNQIWMEDDAVGYRLVTVIDEGLSDLLVGFRDEQGFFEKKRIEKAKCEVPSLNNYSDDLCTLTQPNAATVLHALNIRYTSNVIHTYCGLFCVVINPWRTIPIYSDEVKQLYQHRNDLPPHVYSVAQNAFHGILKGGRNQSILITGESGAGKTENTKKIIDFILSSSGSNNTIGECVVTSGVLLEAMGNARTTHNSNSSRFGKFIRIEFDENSKLIGAKIECYLLEKSRVVSQSDGDRNFHIFYQMLSNYFDNPHKSFLKLSKKVEQYKYLRNDDASIDDAETAKLTDEAFSKIGFSEEEKIWIFQILSAVLWIGDIKFGERSGLDVSFVESVQEVDNIAELLEMKSSKLVDALTQPTIKVHDKLIRKNQNLAKTLSSASAMAKVLYERLFGWVVKRCNDAFSVDDTKSSCRNSRFIAVLDIAGFEIIEKNSFEQFCINYTNEKLQQFFNHFMFVKEQSDYLEEGIKWTQVNFANHLQPTIDLIEKPMGVLSFLEEECVVPNGSEKSLLEKLCSNLAGDSSFKKSKQSQKYSTVRHFAVQHYAGEVHYNIDGWLEKNRDNVETSVLDILSQSTHPLLKVLFPPVPANNLKARRGTITNSTVSFLYKNQLQCLLDTLNTSSAHFIRCVVPNYEKLPGKIDALLVLSQLKCNGVLEGIRICREGYPSRLPHSEFIERYSLLLKNKEKVSGASEKEKCAHICQDADVRKERYAVGKTKLFCKVGVISELERKRNEYISSFIVLIQANIRYLNVQADLLERRRKAEAIVTIQENVRQFAQLSQWPWYRIHHLARGLIPKNRDKERIQELEMEKMKLEEEIQEMEVKNEEALKENLKLSMLLDSEKTEKIKVQKEMEEVEKRGREKMNDVLRDYERRIEQLNMEKSDLEAENLKLKDAQNRQDSHYGNMEKELMEKTSMIDELQNQVQKLLDETNEQKITIAKLETALEDEKARHSRQNNTIGDMQKLITELNEKIARLDNVALNERNSTRKIEREKEKLNEELTTAKEIIQKQAKKIDELLDMYYHSILEKECRKLGRKSELVSLFHVEHNMFLLKFQSLVAFQTDYINSIELAIVTYLKLYYTFHQLNMMRYKAESINDSNKTKLSKTSET</sequence>
<dbReference type="Gene3D" id="1.10.10.820">
    <property type="match status" value="1"/>
</dbReference>
<evidence type="ECO:0000256" key="6">
    <source>
        <dbReference type="ARBA" id="ARBA00023175"/>
    </source>
</evidence>
<dbReference type="Gene3D" id="4.10.270.10">
    <property type="entry name" value="Myosin, subunit A"/>
    <property type="match status" value="1"/>
</dbReference>
<evidence type="ECO:0000256" key="9">
    <source>
        <dbReference type="SAM" id="Coils"/>
    </source>
</evidence>
<dbReference type="InterPro" id="IPR036961">
    <property type="entry name" value="Kinesin_motor_dom_sf"/>
</dbReference>
<comment type="similarity">
    <text evidence="1 8">Belongs to the TRAFAC class myosin-kinesin ATPase superfamily. Myosin family.</text>
</comment>
<dbReference type="InterPro" id="IPR027417">
    <property type="entry name" value="P-loop_NTPase"/>
</dbReference>
<feature type="region of interest" description="Actin-binding" evidence="8">
    <location>
        <begin position="637"/>
        <end position="659"/>
    </location>
</feature>
<dbReference type="PANTHER" id="PTHR13140">
    <property type="entry name" value="MYOSIN"/>
    <property type="match status" value="1"/>
</dbReference>
<dbReference type="GO" id="GO:0007015">
    <property type="term" value="P:actin filament organization"/>
    <property type="evidence" value="ECO:0007669"/>
    <property type="project" value="TreeGrafter"/>
</dbReference>
<dbReference type="AlphaFoldDB" id="E3NPX4"/>
<dbReference type="Pfam" id="PF00063">
    <property type="entry name" value="Myosin_head"/>
    <property type="match status" value="1"/>
</dbReference>
<dbReference type="PANTHER" id="PTHR13140:SF857">
    <property type="entry name" value="MYOSIN-11"/>
    <property type="match status" value="1"/>
</dbReference>
<dbReference type="Gene3D" id="3.40.850.10">
    <property type="entry name" value="Kinesin motor domain"/>
    <property type="match status" value="1"/>
</dbReference>
<evidence type="ECO:0000313" key="12">
    <source>
        <dbReference type="Proteomes" id="UP000008281"/>
    </source>
</evidence>
<gene>
    <name evidence="11" type="ORF">CRE_16531</name>
</gene>
<keyword evidence="3 8" id="KW-0067">ATP-binding</keyword>
<accession>E3NPX4</accession>
<dbReference type="SMART" id="SM00242">
    <property type="entry name" value="MYSc"/>
    <property type="match status" value="1"/>
</dbReference>
<dbReference type="Gene3D" id="6.20.240.20">
    <property type="match status" value="1"/>
</dbReference>
<keyword evidence="2 8" id="KW-0547">Nucleotide-binding</keyword>
<evidence type="ECO:0000259" key="10">
    <source>
        <dbReference type="PROSITE" id="PS51456"/>
    </source>
</evidence>
<keyword evidence="12" id="KW-1185">Reference proteome</keyword>
<keyword evidence="6 8" id="KW-0505">Motor protein</keyword>
<evidence type="ECO:0000256" key="5">
    <source>
        <dbReference type="ARBA" id="ARBA00023123"/>
    </source>
</evidence>
<dbReference type="SUPFAM" id="SSF52540">
    <property type="entry name" value="P-loop containing nucleoside triphosphate hydrolases"/>
    <property type="match status" value="1"/>
</dbReference>
<evidence type="ECO:0000256" key="3">
    <source>
        <dbReference type="ARBA" id="ARBA00022840"/>
    </source>
</evidence>
<dbReference type="PRINTS" id="PR00193">
    <property type="entry name" value="MYOSINHEAVY"/>
</dbReference>